<organism evidence="2 3">
    <name type="scientific">Orchesella dallaii</name>
    <dbReference type="NCBI Taxonomy" id="48710"/>
    <lineage>
        <taxon>Eukaryota</taxon>
        <taxon>Metazoa</taxon>
        <taxon>Ecdysozoa</taxon>
        <taxon>Arthropoda</taxon>
        <taxon>Hexapoda</taxon>
        <taxon>Collembola</taxon>
        <taxon>Entomobryomorpha</taxon>
        <taxon>Entomobryoidea</taxon>
        <taxon>Orchesellidae</taxon>
        <taxon>Orchesellinae</taxon>
        <taxon>Orchesella</taxon>
    </lineage>
</organism>
<evidence type="ECO:0000313" key="2">
    <source>
        <dbReference type="EMBL" id="CAL8107415.1"/>
    </source>
</evidence>
<accession>A0ABP1QM33</accession>
<evidence type="ECO:0000256" key="1">
    <source>
        <dbReference type="SAM" id="SignalP"/>
    </source>
</evidence>
<proteinExistence type="predicted"/>
<gene>
    <name evidence="2" type="ORF">ODALV1_LOCUS12666</name>
</gene>
<feature type="signal peptide" evidence="1">
    <location>
        <begin position="1"/>
        <end position="21"/>
    </location>
</feature>
<sequence>MARIICFVLFCLLFILGSGTALDFCIKDYQTCVPTDGLKGNCCSGYCQSNDGIMGSCGYSRYYAESDYHY</sequence>
<protein>
    <submittedName>
        <fullName evidence="2">Uncharacterized protein</fullName>
    </submittedName>
</protein>
<comment type="caution">
    <text evidence="2">The sequence shown here is derived from an EMBL/GenBank/DDBJ whole genome shotgun (WGS) entry which is preliminary data.</text>
</comment>
<feature type="chain" id="PRO_5046062871" evidence="1">
    <location>
        <begin position="22"/>
        <end position="70"/>
    </location>
</feature>
<name>A0ABP1QM33_9HEXA</name>
<reference evidence="2 3" key="1">
    <citation type="submission" date="2024-08" db="EMBL/GenBank/DDBJ databases">
        <authorList>
            <person name="Cucini C."/>
            <person name="Frati F."/>
        </authorList>
    </citation>
    <scope>NUCLEOTIDE SEQUENCE [LARGE SCALE GENOMIC DNA]</scope>
</reference>
<evidence type="ECO:0000313" key="3">
    <source>
        <dbReference type="Proteomes" id="UP001642540"/>
    </source>
</evidence>
<dbReference type="Proteomes" id="UP001642540">
    <property type="component" value="Unassembled WGS sequence"/>
</dbReference>
<dbReference type="EMBL" id="CAXLJM020000038">
    <property type="protein sequence ID" value="CAL8107415.1"/>
    <property type="molecule type" value="Genomic_DNA"/>
</dbReference>
<keyword evidence="3" id="KW-1185">Reference proteome</keyword>
<keyword evidence="1" id="KW-0732">Signal</keyword>